<proteinExistence type="predicted"/>
<accession>A0A9N9CWW8</accession>
<sequence length="133" mass="14591">MVKEGDVNGDTNIVSISMQMHQSVKDRNDLLDCGGEHHNEIDVIAKCVLTLLKDCKTEMEYIGRIICPLSQSASYEKGRKRNVRFLSPAGIDLGEWEFAAEATPAKAVGDLDTIKVPFLQIAGVCGQLLVEDL</sequence>
<dbReference type="OrthoDB" id="2439721at2759"/>
<comment type="caution">
    <text evidence="1">The sequence shown here is derived from an EMBL/GenBank/DDBJ whole genome shotgun (WGS) entry which is preliminary data.</text>
</comment>
<feature type="non-terminal residue" evidence="1">
    <location>
        <position position="1"/>
    </location>
</feature>
<dbReference type="EMBL" id="CAJVPL010002601">
    <property type="protein sequence ID" value="CAG8615025.1"/>
    <property type="molecule type" value="Genomic_DNA"/>
</dbReference>
<reference evidence="1" key="1">
    <citation type="submission" date="2021-06" db="EMBL/GenBank/DDBJ databases">
        <authorList>
            <person name="Kallberg Y."/>
            <person name="Tangrot J."/>
            <person name="Rosling A."/>
        </authorList>
    </citation>
    <scope>NUCLEOTIDE SEQUENCE</scope>
    <source>
        <strain evidence="1">MT106</strain>
    </source>
</reference>
<name>A0A9N9CWW8_9GLOM</name>
<dbReference type="Proteomes" id="UP000789831">
    <property type="component" value="Unassembled WGS sequence"/>
</dbReference>
<organism evidence="1 2">
    <name type="scientific">Ambispora gerdemannii</name>
    <dbReference type="NCBI Taxonomy" id="144530"/>
    <lineage>
        <taxon>Eukaryota</taxon>
        <taxon>Fungi</taxon>
        <taxon>Fungi incertae sedis</taxon>
        <taxon>Mucoromycota</taxon>
        <taxon>Glomeromycotina</taxon>
        <taxon>Glomeromycetes</taxon>
        <taxon>Archaeosporales</taxon>
        <taxon>Ambisporaceae</taxon>
        <taxon>Ambispora</taxon>
    </lineage>
</organism>
<evidence type="ECO:0000313" key="2">
    <source>
        <dbReference type="Proteomes" id="UP000789831"/>
    </source>
</evidence>
<dbReference type="AlphaFoldDB" id="A0A9N9CWW8"/>
<evidence type="ECO:0000313" key="1">
    <source>
        <dbReference type="EMBL" id="CAG8615025.1"/>
    </source>
</evidence>
<gene>
    <name evidence="1" type="ORF">AGERDE_LOCUS9787</name>
</gene>
<protein>
    <submittedName>
        <fullName evidence="1">4969_t:CDS:1</fullName>
    </submittedName>
</protein>
<keyword evidence="2" id="KW-1185">Reference proteome</keyword>